<reference evidence="3 4" key="1">
    <citation type="submission" date="2019-07" db="EMBL/GenBank/DDBJ databases">
        <title>Pseudomonas mangiferae sp. nov., isolated from bark of mango tree in Thailand.</title>
        <authorList>
            <person name="Srisuk N."/>
            <person name="Anurat P."/>
        </authorList>
    </citation>
    <scope>NUCLEOTIDE SEQUENCE [LARGE SCALE GENOMIC DNA]</scope>
    <source>
        <strain evidence="3 4">DMKU_BBB3-04</strain>
    </source>
</reference>
<dbReference type="AlphaFoldDB" id="A0A553GWF1"/>
<proteinExistence type="predicted"/>
<evidence type="ECO:0000259" key="1">
    <source>
        <dbReference type="Pfam" id="PF04773"/>
    </source>
</evidence>
<dbReference type="Proteomes" id="UP000315235">
    <property type="component" value="Unassembled WGS sequence"/>
</dbReference>
<dbReference type="Gene3D" id="2.60.120.1440">
    <property type="match status" value="1"/>
</dbReference>
<name>A0A553GWF1_9PSED</name>
<dbReference type="PANTHER" id="PTHR30273:SF2">
    <property type="entry name" value="PROTEIN FECR"/>
    <property type="match status" value="1"/>
</dbReference>
<sequence length="307" mass="33492">MNPALAEAVDWYVRLHDSAADDATRAGWRAWLASDPCHAQAWSRIERLQQRLGGVPAGVAAATFEQARSQRRTALKALALLAGLGLASWQGYRLSPWSTDYATGFGERRRVTLPDGSRLDLASDSRVDVRFDGERRLVLLRRGELLLETAKDPRPLSVETAEGQILALGTRFGVHQDDGLTRVMVEAHAVEVRPRRATQRATRVDAGQVLVFGADAVGPLGPLPPGTSAWTEGMLVAVDRRLEDVLAELARYRPGYLGCSAAVADLRLSGAFALDEGDAALASLEDALPVRVRHLTRYWVRVEARDA</sequence>
<dbReference type="RefSeq" id="WP_143489299.1">
    <property type="nucleotide sequence ID" value="NZ_VJOY01000011.1"/>
</dbReference>
<dbReference type="GO" id="GO:0016989">
    <property type="term" value="F:sigma factor antagonist activity"/>
    <property type="evidence" value="ECO:0007669"/>
    <property type="project" value="TreeGrafter"/>
</dbReference>
<keyword evidence="4" id="KW-1185">Reference proteome</keyword>
<accession>A0A553GWF1</accession>
<dbReference type="PIRSF" id="PIRSF018266">
    <property type="entry name" value="FecR"/>
    <property type="match status" value="1"/>
</dbReference>
<feature type="domain" description="FecR N-terminal" evidence="2">
    <location>
        <begin position="7"/>
        <end position="48"/>
    </location>
</feature>
<evidence type="ECO:0000313" key="4">
    <source>
        <dbReference type="Proteomes" id="UP000315235"/>
    </source>
</evidence>
<evidence type="ECO:0000259" key="2">
    <source>
        <dbReference type="Pfam" id="PF16220"/>
    </source>
</evidence>
<gene>
    <name evidence="3" type="ORF">FM069_15620</name>
</gene>
<organism evidence="3 4">
    <name type="scientific">Pseudomonas mangiferae</name>
    <dbReference type="NCBI Taxonomy" id="2593654"/>
    <lineage>
        <taxon>Bacteria</taxon>
        <taxon>Pseudomonadati</taxon>
        <taxon>Pseudomonadota</taxon>
        <taxon>Gammaproteobacteria</taxon>
        <taxon>Pseudomonadales</taxon>
        <taxon>Pseudomonadaceae</taxon>
        <taxon>Pseudomonas</taxon>
    </lineage>
</organism>
<dbReference type="EMBL" id="VJOY01000011">
    <property type="protein sequence ID" value="TRX73840.1"/>
    <property type="molecule type" value="Genomic_DNA"/>
</dbReference>
<protein>
    <submittedName>
        <fullName evidence="3">DUF4880 domain-containing protein</fullName>
    </submittedName>
</protein>
<comment type="caution">
    <text evidence="3">The sequence shown here is derived from an EMBL/GenBank/DDBJ whole genome shotgun (WGS) entry which is preliminary data.</text>
</comment>
<dbReference type="InterPro" id="IPR006860">
    <property type="entry name" value="FecR"/>
</dbReference>
<dbReference type="InterPro" id="IPR032623">
    <property type="entry name" value="FecR_N"/>
</dbReference>
<dbReference type="InterPro" id="IPR012373">
    <property type="entry name" value="Ferrdict_sens_TM"/>
</dbReference>
<dbReference type="Pfam" id="PF04773">
    <property type="entry name" value="FecR"/>
    <property type="match status" value="1"/>
</dbReference>
<evidence type="ECO:0000313" key="3">
    <source>
        <dbReference type="EMBL" id="TRX73840.1"/>
    </source>
</evidence>
<feature type="domain" description="FecR protein" evidence="1">
    <location>
        <begin position="100"/>
        <end position="190"/>
    </location>
</feature>
<dbReference type="PANTHER" id="PTHR30273">
    <property type="entry name" value="PERIPLASMIC SIGNAL SENSOR AND SIGMA FACTOR ACTIVATOR FECR-RELATED"/>
    <property type="match status" value="1"/>
</dbReference>
<dbReference type="OrthoDB" id="1099576at2"/>
<dbReference type="Pfam" id="PF16220">
    <property type="entry name" value="DUF4880"/>
    <property type="match status" value="1"/>
</dbReference>